<proteinExistence type="predicted"/>
<comment type="caution">
    <text evidence="1">The sequence shown here is derived from an EMBL/GenBank/DDBJ whole genome shotgun (WGS) entry which is preliminary data.</text>
</comment>
<name>A0A7X0VYC9_9BACL</name>
<dbReference type="AlphaFoldDB" id="A0A7X0VYC9"/>
<keyword evidence="2" id="KW-1185">Reference proteome</keyword>
<dbReference type="RefSeq" id="WP_185130456.1">
    <property type="nucleotide sequence ID" value="NZ_JACJVO010000021.1"/>
</dbReference>
<evidence type="ECO:0000313" key="1">
    <source>
        <dbReference type="EMBL" id="MBB6732803.1"/>
    </source>
</evidence>
<accession>A0A7X0VYC9</accession>
<reference evidence="1 2" key="1">
    <citation type="submission" date="2020-08" db="EMBL/GenBank/DDBJ databases">
        <title>Cohnella phylogeny.</title>
        <authorList>
            <person name="Dunlap C."/>
        </authorList>
    </citation>
    <scope>NUCLEOTIDE SEQUENCE [LARGE SCALE GENOMIC DNA]</scope>
    <source>
        <strain evidence="1 2">CBP 2801</strain>
    </source>
</reference>
<protein>
    <submittedName>
        <fullName evidence="1">Uncharacterized protein</fullName>
    </submittedName>
</protein>
<organism evidence="1 2">
    <name type="scientific">Cohnella zeiphila</name>
    <dbReference type="NCBI Taxonomy" id="2761120"/>
    <lineage>
        <taxon>Bacteria</taxon>
        <taxon>Bacillati</taxon>
        <taxon>Bacillota</taxon>
        <taxon>Bacilli</taxon>
        <taxon>Bacillales</taxon>
        <taxon>Paenibacillaceae</taxon>
        <taxon>Cohnella</taxon>
    </lineage>
</organism>
<gene>
    <name evidence="1" type="ORF">H7C18_17965</name>
</gene>
<dbReference type="EMBL" id="JACJVO010000021">
    <property type="protein sequence ID" value="MBB6732803.1"/>
    <property type="molecule type" value="Genomic_DNA"/>
</dbReference>
<dbReference type="Proteomes" id="UP000564644">
    <property type="component" value="Unassembled WGS sequence"/>
</dbReference>
<evidence type="ECO:0000313" key="2">
    <source>
        <dbReference type="Proteomes" id="UP000564644"/>
    </source>
</evidence>
<sequence>MLGFPAWLTAAFSKRIDSIGHEMHTDPQNQQSWKQASALLEKFQSMLSSDQFRAFGEWEDTVGLLEAHQKEEIYIRGFVDGFHVHACLREHMQKMVGKDDSERGKEG</sequence>